<comment type="similarity">
    <text evidence="2 8">Belongs to the ComB family.</text>
</comment>
<evidence type="ECO:0000313" key="10">
    <source>
        <dbReference type="Proteomes" id="UP000426246"/>
    </source>
</evidence>
<dbReference type="InterPro" id="IPR036702">
    <property type="entry name" value="ComB-like_sf"/>
</dbReference>
<dbReference type="GO" id="GO:0050532">
    <property type="term" value="F:2-phosphosulfolactate phosphatase activity"/>
    <property type="evidence" value="ECO:0007669"/>
    <property type="project" value="UniProtKB-UniRule"/>
</dbReference>
<evidence type="ECO:0000256" key="3">
    <source>
        <dbReference type="ARBA" id="ARBA00012953"/>
    </source>
</evidence>
<dbReference type="EMBL" id="CP034235">
    <property type="protein sequence ID" value="QGQ97117.1"/>
    <property type="molecule type" value="Genomic_DNA"/>
</dbReference>
<proteinExistence type="inferred from homology"/>
<dbReference type="Gene3D" id="3.90.1560.10">
    <property type="entry name" value="ComB-like"/>
    <property type="match status" value="1"/>
</dbReference>
<evidence type="ECO:0000256" key="1">
    <source>
        <dbReference type="ARBA" id="ARBA00001946"/>
    </source>
</evidence>
<evidence type="ECO:0000256" key="4">
    <source>
        <dbReference type="ARBA" id="ARBA00021948"/>
    </source>
</evidence>
<dbReference type="Pfam" id="PF04029">
    <property type="entry name" value="2-ph_phosp"/>
    <property type="match status" value="1"/>
</dbReference>
<keyword evidence="6 8" id="KW-0460">Magnesium</keyword>
<evidence type="ECO:0000256" key="2">
    <source>
        <dbReference type="ARBA" id="ARBA00009997"/>
    </source>
</evidence>
<evidence type="ECO:0000313" key="9">
    <source>
        <dbReference type="EMBL" id="QGQ97117.1"/>
    </source>
</evidence>
<evidence type="ECO:0000256" key="5">
    <source>
        <dbReference type="ARBA" id="ARBA00022801"/>
    </source>
</evidence>
<dbReference type="InterPro" id="IPR005238">
    <property type="entry name" value="ComB-like"/>
</dbReference>
<comment type="catalytic activity">
    <reaction evidence="7 8">
        <text>(2R)-O-phospho-3-sulfolactate + H2O = (2R)-3-sulfolactate + phosphate</text>
        <dbReference type="Rhea" id="RHEA:23416"/>
        <dbReference type="ChEBI" id="CHEBI:15377"/>
        <dbReference type="ChEBI" id="CHEBI:15597"/>
        <dbReference type="ChEBI" id="CHEBI:43474"/>
        <dbReference type="ChEBI" id="CHEBI:58738"/>
        <dbReference type="EC" id="3.1.3.71"/>
    </reaction>
</comment>
<dbReference type="PANTHER" id="PTHR37311:SF1">
    <property type="entry name" value="2-PHOSPHOSULFOLACTATE PHOSPHATASE-RELATED"/>
    <property type="match status" value="1"/>
</dbReference>
<organism evidence="9 10">
    <name type="scientific">Paenibacillus psychroresistens</name>
    <dbReference type="NCBI Taxonomy" id="1778678"/>
    <lineage>
        <taxon>Bacteria</taxon>
        <taxon>Bacillati</taxon>
        <taxon>Bacillota</taxon>
        <taxon>Bacilli</taxon>
        <taxon>Bacillales</taxon>
        <taxon>Paenibacillaceae</taxon>
        <taxon>Paenibacillus</taxon>
    </lineage>
</organism>
<gene>
    <name evidence="8" type="primary">comB</name>
    <name evidence="9" type="ORF">EHS13_20605</name>
</gene>
<evidence type="ECO:0000256" key="8">
    <source>
        <dbReference type="HAMAP-Rule" id="MF_00490"/>
    </source>
</evidence>
<dbReference type="Proteomes" id="UP000426246">
    <property type="component" value="Chromosome"/>
</dbReference>
<dbReference type="FunFam" id="3.90.1560.10:FF:000001">
    <property type="entry name" value="Probable 2-phosphosulfolactate phosphatase"/>
    <property type="match status" value="1"/>
</dbReference>
<dbReference type="OrthoDB" id="4913at2"/>
<accession>A0A6B8RMQ3</accession>
<dbReference type="GO" id="GO:0000287">
    <property type="term" value="F:magnesium ion binding"/>
    <property type="evidence" value="ECO:0007669"/>
    <property type="project" value="UniProtKB-UniRule"/>
</dbReference>
<protein>
    <recommendedName>
        <fullName evidence="4 8">Probable 2-phosphosulfolactate phosphatase</fullName>
        <ecNumber evidence="3 8">3.1.3.71</ecNumber>
    </recommendedName>
</protein>
<dbReference type="AlphaFoldDB" id="A0A6B8RMQ3"/>
<keyword evidence="5 8" id="KW-0378">Hydrolase</keyword>
<dbReference type="GO" id="GO:0050545">
    <property type="term" value="F:sulfopyruvate decarboxylase activity"/>
    <property type="evidence" value="ECO:0007669"/>
    <property type="project" value="TreeGrafter"/>
</dbReference>
<keyword evidence="10" id="KW-1185">Reference proteome</keyword>
<dbReference type="PANTHER" id="PTHR37311">
    <property type="entry name" value="2-PHOSPHOSULFOLACTATE PHOSPHATASE-RELATED"/>
    <property type="match status" value="1"/>
</dbReference>
<sequence length="244" mass="26707">MQITVIQSSKDMSLDSMTNQTVIVIDVLRATSNMITALMFGCIEIIPLETIEEAKSLKVSGDLLGGERNCLKLPDFDLGNSPYEYMTPQVFDKRILMTTTNGTRVIQQANSAKHVLAGAFINAHACALAALELQDDITILCAGTNDAFSWEDGLCAGFIVHELQQITGQSFQVNDFGLCMLTSYLEVEQKLNQALLESANGKKLTLLGFESDILYCSKVNIMDAVPVLYDGKLISHRSKNVCPS</sequence>
<reference evidence="10" key="1">
    <citation type="submission" date="2018-11" db="EMBL/GenBank/DDBJ databases">
        <title>Complete genome sequence of Paenibacillus sp. ML311-T8.</title>
        <authorList>
            <person name="Nam Y.-D."/>
            <person name="Kang J."/>
            <person name="Chung W.-H."/>
            <person name="Park Y.S."/>
        </authorList>
    </citation>
    <scope>NUCLEOTIDE SEQUENCE [LARGE SCALE GENOMIC DNA]</scope>
    <source>
        <strain evidence="10">ML311-T8</strain>
    </source>
</reference>
<dbReference type="EC" id="3.1.3.71" evidence="3 8"/>
<name>A0A6B8RMQ3_9BACL</name>
<comment type="cofactor">
    <cofactor evidence="1 8">
        <name>Mg(2+)</name>
        <dbReference type="ChEBI" id="CHEBI:18420"/>
    </cofactor>
</comment>
<dbReference type="HAMAP" id="MF_00490">
    <property type="entry name" value="ComB"/>
    <property type="match status" value="1"/>
</dbReference>
<evidence type="ECO:0000256" key="6">
    <source>
        <dbReference type="ARBA" id="ARBA00022842"/>
    </source>
</evidence>
<evidence type="ECO:0000256" key="7">
    <source>
        <dbReference type="ARBA" id="ARBA00033711"/>
    </source>
</evidence>
<dbReference type="KEGG" id="ppsc:EHS13_20605"/>
<dbReference type="SUPFAM" id="SSF142823">
    <property type="entry name" value="ComB-like"/>
    <property type="match status" value="1"/>
</dbReference>